<evidence type="ECO:0000256" key="1">
    <source>
        <dbReference type="PROSITE-ProRule" id="PRU00497"/>
    </source>
</evidence>
<reference evidence="4" key="1">
    <citation type="submission" date="2013-04" db="EMBL/GenBank/DDBJ databases">
        <authorList>
            <person name="Qu J."/>
            <person name="Murali S.C."/>
            <person name="Bandaranaike D."/>
            <person name="Bellair M."/>
            <person name="Blankenburg K."/>
            <person name="Chao H."/>
            <person name="Dinh H."/>
            <person name="Doddapaneni H."/>
            <person name="Downs B."/>
            <person name="Dugan-Rocha S."/>
            <person name="Elkadiri S."/>
            <person name="Gnanaolivu R.D."/>
            <person name="Hernandez B."/>
            <person name="Javaid M."/>
            <person name="Jayaseelan J.C."/>
            <person name="Lee S."/>
            <person name="Li M."/>
            <person name="Ming W."/>
            <person name="Munidasa M."/>
            <person name="Muniz J."/>
            <person name="Nguyen L."/>
            <person name="Ongeri F."/>
            <person name="Osuji N."/>
            <person name="Pu L.-L."/>
            <person name="Puazo M."/>
            <person name="Qu C."/>
            <person name="Quiroz J."/>
            <person name="Raj R."/>
            <person name="Weissenberger G."/>
            <person name="Xin Y."/>
            <person name="Zou X."/>
            <person name="Han Y."/>
            <person name="Richards S."/>
            <person name="Worley K."/>
            <person name="Muzny D."/>
            <person name="Gibbs R."/>
        </authorList>
    </citation>
    <scope>NUCLEOTIDE SEQUENCE</scope>
    <source>
        <strain evidence="4">Sampled in the wild</strain>
    </source>
</reference>
<gene>
    <name evidence="4" type="ORF">J437_LFUL017546</name>
</gene>
<comment type="caution">
    <text evidence="4">The sequence shown here is derived from an EMBL/GenBank/DDBJ whole genome shotgun (WGS) entry which is preliminary data.</text>
</comment>
<dbReference type="Pfam" id="PF00379">
    <property type="entry name" value="Chitin_bind_4"/>
    <property type="match status" value="1"/>
</dbReference>
<feature type="chain" id="PRO_5035450656" evidence="3">
    <location>
        <begin position="23"/>
        <end position="558"/>
    </location>
</feature>
<dbReference type="InterPro" id="IPR000618">
    <property type="entry name" value="Insect_cuticle"/>
</dbReference>
<dbReference type="InterPro" id="IPR050468">
    <property type="entry name" value="Cuticle_Struct_Prot"/>
</dbReference>
<dbReference type="Proteomes" id="UP000792457">
    <property type="component" value="Unassembled WGS sequence"/>
</dbReference>
<dbReference type="OrthoDB" id="7222477at2759"/>
<protein>
    <submittedName>
        <fullName evidence="4">Uncharacterized protein</fullName>
    </submittedName>
</protein>
<dbReference type="GO" id="GO:0062129">
    <property type="term" value="C:chitin-based extracellular matrix"/>
    <property type="evidence" value="ECO:0007669"/>
    <property type="project" value="TreeGrafter"/>
</dbReference>
<accession>A0A8K0KLF5</accession>
<keyword evidence="5" id="KW-1185">Reference proteome</keyword>
<evidence type="ECO:0000256" key="2">
    <source>
        <dbReference type="SAM" id="MobiDB-lite"/>
    </source>
</evidence>
<dbReference type="PANTHER" id="PTHR10380">
    <property type="entry name" value="CUTICLE PROTEIN"/>
    <property type="match status" value="1"/>
</dbReference>
<dbReference type="AlphaFoldDB" id="A0A8K0KLF5"/>
<sequence length="558" mass="62734">MKPSHLIILLGVGLLSVSLTSAQTRGRIRSRVRPIQDDPVEDAQPQPVVAIRRVRPLLQNVEDQGDQGSPRFHYYAAEPQFQEEEGDSENEQRVVLIPQARSDPQFKAVTNDATYQGHYGRQVSRGDDDGSRYRQRPSVDVQSLGLKSARTKETSSRAPPVQTIRNYSKINDDGSFTFGYEAADGSFKEETRGTDCVVRGKYGYVDPDGNKREFTYVSGNPCDPNAVEEEEEDERKESDEEENIPRQPIRPLQRPGLRTQQNVPSHPTTLFQQTYQQPEPVYDQVPVHREPTRIAEIPRARPVIRPLVTSTSPRTTTTTDAPTTYRPTFHAVVTPRPVATYPGSNTYTTAAPPSAAVVTRVRPITPQTSSVFDFDAELRKFQLDNSVSTTARPVHTTQSIAPETYQPTIIRQHFPPQRPQVTRPAVESRPVQPARVRTQQKTSPASSTGTENQLKSGNPIYQSQLIYDSNTGQYNTVLYQPLPKLAGGAEINLSHRLQPYVQPQQQYNPQQFYPSVPVYQRPQNHGPQQFYYVAPQQSRSSLSSGQIDAFLRGQNIQF</sequence>
<feature type="compositionally biased region" description="Acidic residues" evidence="2">
    <location>
        <begin position="226"/>
        <end position="242"/>
    </location>
</feature>
<feature type="compositionally biased region" description="Polar residues" evidence="2">
    <location>
        <begin position="437"/>
        <end position="457"/>
    </location>
</feature>
<dbReference type="PANTHER" id="PTHR10380:SF2">
    <property type="entry name" value="AGAP003037-PA"/>
    <property type="match status" value="1"/>
</dbReference>
<keyword evidence="3" id="KW-0732">Signal</keyword>
<evidence type="ECO:0000256" key="3">
    <source>
        <dbReference type="SAM" id="SignalP"/>
    </source>
</evidence>
<name>A0A8K0KLF5_LADFU</name>
<dbReference type="PRINTS" id="PR00947">
    <property type="entry name" value="CUTICLE"/>
</dbReference>
<dbReference type="GO" id="GO:0008010">
    <property type="term" value="F:structural constituent of chitin-based larval cuticle"/>
    <property type="evidence" value="ECO:0007669"/>
    <property type="project" value="TreeGrafter"/>
</dbReference>
<feature type="signal peptide" evidence="3">
    <location>
        <begin position="1"/>
        <end position="22"/>
    </location>
</feature>
<evidence type="ECO:0000313" key="5">
    <source>
        <dbReference type="Proteomes" id="UP000792457"/>
    </source>
</evidence>
<keyword evidence="1" id="KW-0193">Cuticle</keyword>
<feature type="region of interest" description="Disordered" evidence="2">
    <location>
        <begin position="413"/>
        <end position="457"/>
    </location>
</feature>
<organism evidence="4 5">
    <name type="scientific">Ladona fulva</name>
    <name type="common">Scarce chaser dragonfly</name>
    <name type="synonym">Libellula fulva</name>
    <dbReference type="NCBI Taxonomy" id="123851"/>
    <lineage>
        <taxon>Eukaryota</taxon>
        <taxon>Metazoa</taxon>
        <taxon>Ecdysozoa</taxon>
        <taxon>Arthropoda</taxon>
        <taxon>Hexapoda</taxon>
        <taxon>Insecta</taxon>
        <taxon>Pterygota</taxon>
        <taxon>Palaeoptera</taxon>
        <taxon>Odonata</taxon>
        <taxon>Epiprocta</taxon>
        <taxon>Anisoptera</taxon>
        <taxon>Libelluloidea</taxon>
        <taxon>Libellulidae</taxon>
        <taxon>Ladona</taxon>
    </lineage>
</organism>
<reference evidence="4" key="2">
    <citation type="submission" date="2017-10" db="EMBL/GenBank/DDBJ databases">
        <title>Ladona fulva Genome sequencing and assembly.</title>
        <authorList>
            <person name="Murali S."/>
            <person name="Richards S."/>
            <person name="Bandaranaike D."/>
            <person name="Bellair M."/>
            <person name="Blankenburg K."/>
            <person name="Chao H."/>
            <person name="Dinh H."/>
            <person name="Doddapaneni H."/>
            <person name="Dugan-Rocha S."/>
            <person name="Elkadiri S."/>
            <person name="Gnanaolivu R."/>
            <person name="Hernandez B."/>
            <person name="Skinner E."/>
            <person name="Javaid M."/>
            <person name="Lee S."/>
            <person name="Li M."/>
            <person name="Ming W."/>
            <person name="Munidasa M."/>
            <person name="Muniz J."/>
            <person name="Nguyen L."/>
            <person name="Hughes D."/>
            <person name="Osuji N."/>
            <person name="Pu L.-L."/>
            <person name="Puazo M."/>
            <person name="Qu C."/>
            <person name="Quiroz J."/>
            <person name="Raj R."/>
            <person name="Weissenberger G."/>
            <person name="Xin Y."/>
            <person name="Zou X."/>
            <person name="Han Y."/>
            <person name="Worley K."/>
            <person name="Muzny D."/>
            <person name="Gibbs R."/>
        </authorList>
    </citation>
    <scope>NUCLEOTIDE SEQUENCE</scope>
    <source>
        <strain evidence="4">Sampled in the wild</strain>
    </source>
</reference>
<feature type="compositionally biased region" description="Low complexity" evidence="2">
    <location>
        <begin position="245"/>
        <end position="258"/>
    </location>
</feature>
<feature type="region of interest" description="Disordered" evidence="2">
    <location>
        <begin position="208"/>
        <end position="264"/>
    </location>
</feature>
<dbReference type="PROSITE" id="PS51155">
    <property type="entry name" value="CHIT_BIND_RR_2"/>
    <property type="match status" value="1"/>
</dbReference>
<dbReference type="EMBL" id="KZ309175">
    <property type="protein sequence ID" value="KAG8237481.1"/>
    <property type="molecule type" value="Genomic_DNA"/>
</dbReference>
<feature type="region of interest" description="Disordered" evidence="2">
    <location>
        <begin position="105"/>
        <end position="160"/>
    </location>
</feature>
<evidence type="ECO:0000313" key="4">
    <source>
        <dbReference type="EMBL" id="KAG8237481.1"/>
    </source>
</evidence>
<proteinExistence type="predicted"/>